<dbReference type="EMBL" id="JAROKS010000018">
    <property type="protein sequence ID" value="KAK1793636.1"/>
    <property type="molecule type" value="Genomic_DNA"/>
</dbReference>
<organism evidence="2 3">
    <name type="scientific">Electrophorus voltai</name>
    <dbReference type="NCBI Taxonomy" id="2609070"/>
    <lineage>
        <taxon>Eukaryota</taxon>
        <taxon>Metazoa</taxon>
        <taxon>Chordata</taxon>
        <taxon>Craniata</taxon>
        <taxon>Vertebrata</taxon>
        <taxon>Euteleostomi</taxon>
        <taxon>Actinopterygii</taxon>
        <taxon>Neopterygii</taxon>
        <taxon>Teleostei</taxon>
        <taxon>Ostariophysi</taxon>
        <taxon>Gymnotiformes</taxon>
        <taxon>Gymnotoidei</taxon>
        <taxon>Gymnotidae</taxon>
        <taxon>Electrophorus</taxon>
    </lineage>
</organism>
<sequence>MLTRSQEISEPQFRSDEGHGRCRGRSQDRLRDIGGARIHESMGGRSQLVEEERRWDPGMAEMKPEYTSAASHAGPAQRKADENTQ</sequence>
<feature type="region of interest" description="Disordered" evidence="1">
    <location>
        <begin position="1"/>
        <end position="85"/>
    </location>
</feature>
<dbReference type="Proteomes" id="UP001239994">
    <property type="component" value="Unassembled WGS sequence"/>
</dbReference>
<gene>
    <name evidence="2" type="ORF">P4O66_012008</name>
</gene>
<accession>A0AAD9DTR3</accession>
<name>A0AAD9DTR3_9TELE</name>
<evidence type="ECO:0000313" key="2">
    <source>
        <dbReference type="EMBL" id="KAK1793636.1"/>
    </source>
</evidence>
<evidence type="ECO:0000313" key="3">
    <source>
        <dbReference type="Proteomes" id="UP001239994"/>
    </source>
</evidence>
<evidence type="ECO:0000256" key="1">
    <source>
        <dbReference type="SAM" id="MobiDB-lite"/>
    </source>
</evidence>
<dbReference type="AlphaFoldDB" id="A0AAD9DTR3"/>
<comment type="caution">
    <text evidence="2">The sequence shown here is derived from an EMBL/GenBank/DDBJ whole genome shotgun (WGS) entry which is preliminary data.</text>
</comment>
<reference evidence="2" key="1">
    <citation type="submission" date="2023-03" db="EMBL/GenBank/DDBJ databases">
        <title>Electrophorus voltai genome.</title>
        <authorList>
            <person name="Bian C."/>
        </authorList>
    </citation>
    <scope>NUCLEOTIDE SEQUENCE</scope>
    <source>
        <strain evidence="2">CB-2022</strain>
        <tissue evidence="2">Muscle</tissue>
    </source>
</reference>
<keyword evidence="3" id="KW-1185">Reference proteome</keyword>
<proteinExistence type="predicted"/>
<protein>
    <submittedName>
        <fullName evidence="2">Uncharacterized protein</fullName>
    </submittedName>
</protein>
<feature type="compositionally biased region" description="Basic and acidic residues" evidence="1">
    <location>
        <begin position="13"/>
        <end position="56"/>
    </location>
</feature>